<evidence type="ECO:0000313" key="1">
    <source>
        <dbReference type="EMBL" id="OHE90401.1"/>
    </source>
</evidence>
<evidence type="ECO:0000313" key="2">
    <source>
        <dbReference type="Proteomes" id="UP000176998"/>
    </source>
</evidence>
<proteinExistence type="predicted"/>
<protein>
    <submittedName>
        <fullName evidence="1">Uncharacterized protein</fullName>
    </submittedName>
</protein>
<gene>
    <name evidence="1" type="ORF">CORC01_14301</name>
</gene>
<sequence>KTLLAECRIRQSVNSKNAAKPRGRPVVVCPGRSMRNATKPHVRRLSNTVEGTMRYKRVPLAPWLWEMAA</sequence>
<dbReference type="OrthoDB" id="10362135at2759"/>
<dbReference type="AlphaFoldDB" id="A0A1G4AMQ1"/>
<keyword evidence="2" id="KW-1185">Reference proteome</keyword>
<dbReference type="RefSeq" id="XP_022467578.1">
    <property type="nucleotide sequence ID" value="XM_022625912.1"/>
</dbReference>
<dbReference type="EMBL" id="MJBS01000266">
    <property type="protein sequence ID" value="OHE90401.1"/>
    <property type="molecule type" value="Genomic_DNA"/>
</dbReference>
<name>A0A1G4AMQ1_9PEZI</name>
<organism evidence="1 2">
    <name type="scientific">Colletotrichum orchidophilum</name>
    <dbReference type="NCBI Taxonomy" id="1209926"/>
    <lineage>
        <taxon>Eukaryota</taxon>
        <taxon>Fungi</taxon>
        <taxon>Dikarya</taxon>
        <taxon>Ascomycota</taxon>
        <taxon>Pezizomycotina</taxon>
        <taxon>Sordariomycetes</taxon>
        <taxon>Hypocreomycetidae</taxon>
        <taxon>Glomerellales</taxon>
        <taxon>Glomerellaceae</taxon>
        <taxon>Colletotrichum</taxon>
    </lineage>
</organism>
<dbReference type="GeneID" id="34567422"/>
<feature type="non-terminal residue" evidence="1">
    <location>
        <position position="1"/>
    </location>
</feature>
<comment type="caution">
    <text evidence="1">The sequence shown here is derived from an EMBL/GenBank/DDBJ whole genome shotgun (WGS) entry which is preliminary data.</text>
</comment>
<reference evidence="1 2" key="1">
    <citation type="submission" date="2016-09" db="EMBL/GenBank/DDBJ databases">
        <authorList>
            <person name="Capua I."/>
            <person name="De Benedictis P."/>
            <person name="Joannis T."/>
            <person name="Lombin L.H."/>
            <person name="Cattoli G."/>
        </authorList>
    </citation>
    <scope>NUCLEOTIDE SEQUENCE [LARGE SCALE GENOMIC DNA]</scope>
    <source>
        <strain evidence="1 2">IMI 309357</strain>
    </source>
</reference>
<accession>A0A1G4AMQ1</accession>
<dbReference type="Proteomes" id="UP000176998">
    <property type="component" value="Unassembled WGS sequence"/>
</dbReference>